<accession>A0A058Z0R3</accession>
<gene>
    <name evidence="3" type="ORF">H696_05840</name>
</gene>
<sequence length="457" mass="50688">MFSNFRDRMRLILGNVSDLEVVVIKCTKNDTRLAKDRHQVSLMAYIGEKDNKIEPLFNLIDSRLGSKQFLVTLKAAILIHELMSDKQEVVIRYIMDHPALLDTYRPCNNSLSPFVQEYLNYIRLRVEIFKESRFDHVRRPLKEAGRLLAKLRLSSLVSDLKNIIALIEGAMKVNPRVDILTTPVSIEFMHTLLRDIIRLYGSANDGIVDILNECMEMKYPEAQSSLDTYQAFTALSAKMFAYLDQYRAIEGHFEFTLPTFVQPMDDVSASLQKHVENLKNPENAPKGPDGAAAAAATPAETPQSMPRNLNVDETLIIEEDELADTCFWSEEKGGANPNAGGGVAMGLVIPPEAQAGQVAMHPHPPGGQMGYPGYHQPQMAQHMMSPGAPYGHMSMGGQPYQPPNLMQHPNSMMGIPPPGMDVRSSFIPQQHYAGHNGPAASPYFPVQAPAGRPLGPN</sequence>
<name>A0A058Z0R3_FONAL</name>
<dbReference type="SUPFAM" id="SSF48464">
    <property type="entry name" value="ENTH/VHS domain"/>
    <property type="match status" value="1"/>
</dbReference>
<dbReference type="PANTHER" id="PTHR22951">
    <property type="entry name" value="CLATHRIN ASSEMBLY PROTEIN"/>
    <property type="match status" value="1"/>
</dbReference>
<dbReference type="GO" id="GO:0000149">
    <property type="term" value="F:SNARE binding"/>
    <property type="evidence" value="ECO:0007669"/>
    <property type="project" value="TreeGrafter"/>
</dbReference>
<evidence type="ECO:0000313" key="4">
    <source>
        <dbReference type="Proteomes" id="UP000030693"/>
    </source>
</evidence>
<dbReference type="GO" id="GO:0005546">
    <property type="term" value="F:phosphatidylinositol-4,5-bisphosphate binding"/>
    <property type="evidence" value="ECO:0007669"/>
    <property type="project" value="TreeGrafter"/>
</dbReference>
<dbReference type="eggNOG" id="KOG0251">
    <property type="taxonomic scope" value="Eukaryota"/>
</dbReference>
<dbReference type="PANTHER" id="PTHR22951:SF5">
    <property type="entry name" value="PHOSPHATIDYLINOSITOL-BINDING CLATHRIN ASSEMBLY PROTEIN LAP"/>
    <property type="match status" value="1"/>
</dbReference>
<dbReference type="GeneID" id="20530565"/>
<dbReference type="EMBL" id="KB932214">
    <property type="protein sequence ID" value="KCV67731.1"/>
    <property type="molecule type" value="Genomic_DNA"/>
</dbReference>
<dbReference type="Gene3D" id="1.25.40.90">
    <property type="match status" value="1"/>
</dbReference>
<dbReference type="InterPro" id="IPR013809">
    <property type="entry name" value="ENTH"/>
</dbReference>
<dbReference type="GO" id="GO:0048268">
    <property type="term" value="P:clathrin coat assembly"/>
    <property type="evidence" value="ECO:0007669"/>
    <property type="project" value="InterPro"/>
</dbReference>
<dbReference type="InterPro" id="IPR045192">
    <property type="entry name" value="AP180-like"/>
</dbReference>
<feature type="region of interest" description="Disordered" evidence="1">
    <location>
        <begin position="278"/>
        <end position="306"/>
    </location>
</feature>
<dbReference type="STRING" id="691883.A0A058Z0R3"/>
<evidence type="ECO:0000256" key="1">
    <source>
        <dbReference type="SAM" id="MobiDB-lite"/>
    </source>
</evidence>
<evidence type="ECO:0000313" key="3">
    <source>
        <dbReference type="EMBL" id="KCV67731.1"/>
    </source>
</evidence>
<feature type="region of interest" description="Disordered" evidence="1">
    <location>
        <begin position="432"/>
        <end position="457"/>
    </location>
</feature>
<dbReference type="GO" id="GO:0006900">
    <property type="term" value="P:vesicle budding from membrane"/>
    <property type="evidence" value="ECO:0007669"/>
    <property type="project" value="TreeGrafter"/>
</dbReference>
<keyword evidence="4" id="KW-1185">Reference proteome</keyword>
<dbReference type="GO" id="GO:0032050">
    <property type="term" value="F:clathrin heavy chain binding"/>
    <property type="evidence" value="ECO:0007669"/>
    <property type="project" value="TreeGrafter"/>
</dbReference>
<dbReference type="InterPro" id="IPR008942">
    <property type="entry name" value="ENTH_VHS"/>
</dbReference>
<reference evidence="3" key="1">
    <citation type="submission" date="2013-04" db="EMBL/GenBank/DDBJ databases">
        <title>The Genome Sequence of Fonticula alba ATCC 38817.</title>
        <authorList>
            <consortium name="The Broad Institute Genomics Platform"/>
            <person name="Russ C."/>
            <person name="Cuomo C."/>
            <person name="Burger G."/>
            <person name="Gray M.W."/>
            <person name="Holland P.W.H."/>
            <person name="King N."/>
            <person name="Lang F.B.F."/>
            <person name="Roger A.J."/>
            <person name="Ruiz-Trillo I."/>
            <person name="Brown M."/>
            <person name="Walker B."/>
            <person name="Young S."/>
            <person name="Zeng Q."/>
            <person name="Gargeya S."/>
            <person name="Fitzgerald M."/>
            <person name="Haas B."/>
            <person name="Abouelleil A."/>
            <person name="Allen A.W."/>
            <person name="Alvarado L."/>
            <person name="Arachchi H.M."/>
            <person name="Berlin A.M."/>
            <person name="Chapman S.B."/>
            <person name="Gainer-Dewar J."/>
            <person name="Goldberg J."/>
            <person name="Griggs A."/>
            <person name="Gujja S."/>
            <person name="Hansen M."/>
            <person name="Howarth C."/>
            <person name="Imamovic A."/>
            <person name="Ireland A."/>
            <person name="Larimer J."/>
            <person name="McCowan C."/>
            <person name="Murphy C."/>
            <person name="Pearson M."/>
            <person name="Poon T.W."/>
            <person name="Priest M."/>
            <person name="Roberts A."/>
            <person name="Saif S."/>
            <person name="Shea T."/>
            <person name="Sisk P."/>
            <person name="Sykes S."/>
            <person name="Wortman J."/>
            <person name="Nusbaum C."/>
            <person name="Birren B."/>
        </authorList>
    </citation>
    <scope>NUCLEOTIDE SEQUENCE [LARGE SCALE GENOMIC DNA]</scope>
    <source>
        <strain evidence="3">ATCC 38817</strain>
    </source>
</reference>
<dbReference type="GO" id="GO:0005905">
    <property type="term" value="C:clathrin-coated pit"/>
    <property type="evidence" value="ECO:0007669"/>
    <property type="project" value="TreeGrafter"/>
</dbReference>
<dbReference type="SUPFAM" id="SSF89009">
    <property type="entry name" value="GAT-like domain"/>
    <property type="match status" value="1"/>
</dbReference>
<dbReference type="RefSeq" id="XP_009497915.1">
    <property type="nucleotide sequence ID" value="XM_009499640.1"/>
</dbReference>
<dbReference type="GO" id="GO:0030136">
    <property type="term" value="C:clathrin-coated vesicle"/>
    <property type="evidence" value="ECO:0007669"/>
    <property type="project" value="InterPro"/>
</dbReference>
<dbReference type="OrthoDB" id="44015at2759"/>
<dbReference type="GO" id="GO:0005545">
    <property type="term" value="F:1-phosphatidylinositol binding"/>
    <property type="evidence" value="ECO:0007669"/>
    <property type="project" value="InterPro"/>
</dbReference>
<evidence type="ECO:0000259" key="2">
    <source>
        <dbReference type="PROSITE" id="PS50942"/>
    </source>
</evidence>
<dbReference type="PROSITE" id="PS50942">
    <property type="entry name" value="ENTH"/>
    <property type="match status" value="1"/>
</dbReference>
<proteinExistence type="predicted"/>
<dbReference type="AlphaFoldDB" id="A0A058Z0R3"/>
<protein>
    <recommendedName>
        <fullName evidence="2">ENTH domain-containing protein</fullName>
    </recommendedName>
</protein>
<feature type="domain" description="ENTH" evidence="2">
    <location>
        <begin position="11"/>
        <end position="143"/>
    </location>
</feature>
<dbReference type="Proteomes" id="UP000030693">
    <property type="component" value="Unassembled WGS sequence"/>
</dbReference>
<organism evidence="3">
    <name type="scientific">Fonticula alba</name>
    <name type="common">Slime mold</name>
    <dbReference type="NCBI Taxonomy" id="691883"/>
    <lineage>
        <taxon>Eukaryota</taxon>
        <taxon>Rotosphaerida</taxon>
        <taxon>Fonticulaceae</taxon>
        <taxon>Fonticula</taxon>
    </lineage>
</organism>
<dbReference type="InterPro" id="IPR011417">
    <property type="entry name" value="ANTH_dom"/>
</dbReference>
<dbReference type="GO" id="GO:0072583">
    <property type="term" value="P:clathrin-dependent endocytosis"/>
    <property type="evidence" value="ECO:0007669"/>
    <property type="project" value="InterPro"/>
</dbReference>
<dbReference type="Gene3D" id="1.20.58.150">
    <property type="entry name" value="ANTH domain"/>
    <property type="match status" value="1"/>
</dbReference>
<feature type="compositionally biased region" description="Low complexity" evidence="1">
    <location>
        <begin position="284"/>
        <end position="302"/>
    </location>
</feature>
<dbReference type="Pfam" id="PF07651">
    <property type="entry name" value="ANTH"/>
    <property type="match status" value="1"/>
</dbReference>
<dbReference type="InterPro" id="IPR014712">
    <property type="entry name" value="ANTH_dom_sf"/>
</dbReference>